<dbReference type="Proteomes" id="UP000048926">
    <property type="component" value="Unassembled WGS sequence"/>
</dbReference>
<protein>
    <submittedName>
        <fullName evidence="2">Uncharacterized protein</fullName>
    </submittedName>
</protein>
<dbReference type="EMBL" id="CXST01000006">
    <property type="protein sequence ID" value="CTQ47364.1"/>
    <property type="molecule type" value="Genomic_DNA"/>
</dbReference>
<reference evidence="3" key="1">
    <citation type="submission" date="2015-07" db="EMBL/GenBank/DDBJ databases">
        <authorList>
            <person name="Rodrigo-Torres Lidia"/>
            <person name="Arahal R.David."/>
        </authorList>
    </citation>
    <scope>NUCLEOTIDE SEQUENCE [LARGE SCALE GENOMIC DNA]</scope>
    <source>
        <strain evidence="3">CECT 4801</strain>
    </source>
</reference>
<dbReference type="AlphaFoldDB" id="A0A0M6YCD3"/>
<dbReference type="RefSeq" id="WP_055661402.1">
    <property type="nucleotide sequence ID" value="NZ_CXST01000006.1"/>
</dbReference>
<evidence type="ECO:0000256" key="1">
    <source>
        <dbReference type="SAM" id="MobiDB-lite"/>
    </source>
</evidence>
<evidence type="ECO:0000313" key="2">
    <source>
        <dbReference type="EMBL" id="CTQ47364.1"/>
    </source>
</evidence>
<proteinExistence type="predicted"/>
<keyword evidence="3" id="KW-1185">Reference proteome</keyword>
<feature type="region of interest" description="Disordered" evidence="1">
    <location>
        <begin position="1"/>
        <end position="20"/>
    </location>
</feature>
<organism evidence="2 3">
    <name type="scientific">Roseibium aggregatum</name>
    <dbReference type="NCBI Taxonomy" id="187304"/>
    <lineage>
        <taxon>Bacteria</taxon>
        <taxon>Pseudomonadati</taxon>
        <taxon>Pseudomonadota</taxon>
        <taxon>Alphaproteobacteria</taxon>
        <taxon>Hyphomicrobiales</taxon>
        <taxon>Stappiaceae</taxon>
        <taxon>Roseibium</taxon>
    </lineage>
</organism>
<feature type="compositionally biased region" description="Basic and acidic residues" evidence="1">
    <location>
        <begin position="1"/>
        <end position="19"/>
    </location>
</feature>
<accession>A0A0M6YCD3</accession>
<evidence type="ECO:0000313" key="3">
    <source>
        <dbReference type="Proteomes" id="UP000048926"/>
    </source>
</evidence>
<name>A0A0M6YCD3_9HYPH</name>
<gene>
    <name evidence="2" type="ORF">LAL4801_05826</name>
</gene>
<sequence length="338" mass="39038">MNDDKKKGPMSLDPEKDEISAYIAEPHGERQIVEQEDGMTDEDVARDQRIIDRITGHYIPTPSESDVDEISVHIAENRGVRRIPVREEWMTDGDYARSQRILDRITGHHDDEAASSENLIREPWMSEEDYRRYQEEYEEMLQFQREESAIQLIVAINPDTIKSFEDLIPNRESWMSDDFYRSQIETMFLFGPTLGISLTDEVWAHVGLSPEYDDPDYHIRKLSPPADVNFVADLSDPDDLKTAEQWQSWTPDWARGFTEQNFFELSKLSLQCFRVDNDMELLSDDAATEWVLGRLEKSGVDLDLIDPAQEPEPYLEAADVYIELKAKLDAAMPSGLKL</sequence>